<organism evidence="3 4">
    <name type="scientific">Microthyrium microscopicum</name>
    <dbReference type="NCBI Taxonomy" id="703497"/>
    <lineage>
        <taxon>Eukaryota</taxon>
        <taxon>Fungi</taxon>
        <taxon>Dikarya</taxon>
        <taxon>Ascomycota</taxon>
        <taxon>Pezizomycotina</taxon>
        <taxon>Dothideomycetes</taxon>
        <taxon>Dothideomycetes incertae sedis</taxon>
        <taxon>Microthyriales</taxon>
        <taxon>Microthyriaceae</taxon>
        <taxon>Microthyrium</taxon>
    </lineage>
</organism>
<protein>
    <recommendedName>
        <fullName evidence="2">NADP-dependent oxidoreductase domain-containing protein</fullName>
    </recommendedName>
</protein>
<dbReference type="Proteomes" id="UP000799302">
    <property type="component" value="Unassembled WGS sequence"/>
</dbReference>
<gene>
    <name evidence="3" type="ORF">BT63DRAFT_428726</name>
</gene>
<dbReference type="GO" id="GO:0016491">
    <property type="term" value="F:oxidoreductase activity"/>
    <property type="evidence" value="ECO:0007669"/>
    <property type="project" value="UniProtKB-KW"/>
</dbReference>
<sequence>MADHGPIGYGLMGLTSRHSTTHVPEEQAFEAMRTAIELGCTVWNGGTFYGRGILNDPFFQLISP</sequence>
<dbReference type="SUPFAM" id="SSF51430">
    <property type="entry name" value="NAD(P)-linked oxidoreductase"/>
    <property type="match status" value="1"/>
</dbReference>
<dbReference type="Pfam" id="PF00248">
    <property type="entry name" value="Aldo_ket_red"/>
    <property type="match status" value="1"/>
</dbReference>
<keyword evidence="1" id="KW-0560">Oxidoreductase</keyword>
<dbReference type="AlphaFoldDB" id="A0A6A6U499"/>
<reference evidence="3" key="1">
    <citation type="journal article" date="2020" name="Stud. Mycol.">
        <title>101 Dothideomycetes genomes: a test case for predicting lifestyles and emergence of pathogens.</title>
        <authorList>
            <person name="Haridas S."/>
            <person name="Albert R."/>
            <person name="Binder M."/>
            <person name="Bloem J."/>
            <person name="Labutti K."/>
            <person name="Salamov A."/>
            <person name="Andreopoulos B."/>
            <person name="Baker S."/>
            <person name="Barry K."/>
            <person name="Bills G."/>
            <person name="Bluhm B."/>
            <person name="Cannon C."/>
            <person name="Castanera R."/>
            <person name="Culley D."/>
            <person name="Daum C."/>
            <person name="Ezra D."/>
            <person name="Gonzalez J."/>
            <person name="Henrissat B."/>
            <person name="Kuo A."/>
            <person name="Liang C."/>
            <person name="Lipzen A."/>
            <person name="Lutzoni F."/>
            <person name="Magnuson J."/>
            <person name="Mondo S."/>
            <person name="Nolan M."/>
            <person name="Ohm R."/>
            <person name="Pangilinan J."/>
            <person name="Park H.-J."/>
            <person name="Ramirez L."/>
            <person name="Alfaro M."/>
            <person name="Sun H."/>
            <person name="Tritt A."/>
            <person name="Yoshinaga Y."/>
            <person name="Zwiers L.-H."/>
            <person name="Turgeon B."/>
            <person name="Goodwin S."/>
            <person name="Spatafora J."/>
            <person name="Crous P."/>
            <person name="Grigoriev I."/>
        </authorList>
    </citation>
    <scope>NUCLEOTIDE SEQUENCE</scope>
    <source>
        <strain evidence="3">CBS 115976</strain>
    </source>
</reference>
<feature type="domain" description="NADP-dependent oxidoreductase" evidence="2">
    <location>
        <begin position="6"/>
        <end position="52"/>
    </location>
</feature>
<dbReference type="Gene3D" id="3.20.20.100">
    <property type="entry name" value="NADP-dependent oxidoreductase domain"/>
    <property type="match status" value="1"/>
</dbReference>
<name>A0A6A6U499_9PEZI</name>
<evidence type="ECO:0000256" key="1">
    <source>
        <dbReference type="ARBA" id="ARBA00023002"/>
    </source>
</evidence>
<proteinExistence type="predicted"/>
<evidence type="ECO:0000259" key="2">
    <source>
        <dbReference type="Pfam" id="PF00248"/>
    </source>
</evidence>
<dbReference type="InterPro" id="IPR023210">
    <property type="entry name" value="NADP_OxRdtase_dom"/>
</dbReference>
<accession>A0A6A6U499</accession>
<evidence type="ECO:0000313" key="3">
    <source>
        <dbReference type="EMBL" id="KAF2665774.1"/>
    </source>
</evidence>
<dbReference type="EMBL" id="MU004240">
    <property type="protein sequence ID" value="KAF2665774.1"/>
    <property type="molecule type" value="Genomic_DNA"/>
</dbReference>
<evidence type="ECO:0000313" key="4">
    <source>
        <dbReference type="Proteomes" id="UP000799302"/>
    </source>
</evidence>
<keyword evidence="4" id="KW-1185">Reference proteome</keyword>
<dbReference type="InterPro" id="IPR036812">
    <property type="entry name" value="NAD(P)_OxRdtase_dom_sf"/>
</dbReference>
<dbReference type="OrthoDB" id="37537at2759"/>